<gene>
    <name evidence="3" type="ORF">ZIOFF_066844</name>
</gene>
<dbReference type="Pfam" id="PF02151">
    <property type="entry name" value="UVR"/>
    <property type="match status" value="1"/>
</dbReference>
<sequence length="335" mass="37923">MPGVCISNSLTTYANGGSYGALIMAHSDVRVLCKNQINSMIPGPSLWRQDLLRLYPAKSNSGRMSSRIKATWPFMGNDKGMDVNIELSEAANEDIVIFFFQLDLETQIQYALNMEQYEAAQQLRNKLDEVEAEITKKRDAKRGSSKSEAQDKAIYLLQLRAELQKAVENENYSAASELRDEISKFEAETLAASAKALAFENIQYAFRLGQKVRHKKFGYLAVICGMDPVCCESNSWMEVANVDKLIRGPNQPFYQILVDVHADPNLLVAYVAEENLVANEQPNKDRFDHPYASFLFYGIDTAGDFIPIKQLREKYNRPRHEVPVDNSDEDRDSNL</sequence>
<dbReference type="Pfam" id="PF08755">
    <property type="entry name" value="YccV-like"/>
    <property type="match status" value="1"/>
</dbReference>
<dbReference type="NCBIfam" id="TIGR02097">
    <property type="entry name" value="yccV"/>
    <property type="match status" value="1"/>
</dbReference>
<name>A0A8J5EYW5_ZINOF</name>
<reference evidence="3 4" key="1">
    <citation type="submission" date="2020-08" db="EMBL/GenBank/DDBJ databases">
        <title>Plant Genome Project.</title>
        <authorList>
            <person name="Zhang R.-G."/>
        </authorList>
    </citation>
    <scope>NUCLEOTIDE SEQUENCE [LARGE SCALE GENOMIC DNA]</scope>
    <source>
        <tissue evidence="3">Rhizome</tissue>
    </source>
</reference>
<feature type="coiled-coil region" evidence="1">
    <location>
        <begin position="113"/>
        <end position="140"/>
    </location>
</feature>
<organism evidence="3 4">
    <name type="scientific">Zingiber officinale</name>
    <name type="common">Ginger</name>
    <name type="synonym">Amomum zingiber</name>
    <dbReference type="NCBI Taxonomy" id="94328"/>
    <lineage>
        <taxon>Eukaryota</taxon>
        <taxon>Viridiplantae</taxon>
        <taxon>Streptophyta</taxon>
        <taxon>Embryophyta</taxon>
        <taxon>Tracheophyta</taxon>
        <taxon>Spermatophyta</taxon>
        <taxon>Magnoliopsida</taxon>
        <taxon>Liliopsida</taxon>
        <taxon>Zingiberales</taxon>
        <taxon>Zingiberaceae</taxon>
        <taxon>Zingiber</taxon>
    </lineage>
</organism>
<evidence type="ECO:0000313" key="4">
    <source>
        <dbReference type="Proteomes" id="UP000734854"/>
    </source>
</evidence>
<evidence type="ECO:0000313" key="3">
    <source>
        <dbReference type="EMBL" id="KAG6477577.1"/>
    </source>
</evidence>
<keyword evidence="4" id="KW-1185">Reference proteome</keyword>
<proteinExistence type="predicted"/>
<dbReference type="GO" id="GO:0003677">
    <property type="term" value="F:DNA binding"/>
    <property type="evidence" value="ECO:0007669"/>
    <property type="project" value="InterPro"/>
</dbReference>
<dbReference type="FunFam" id="2.30.30.390:FF:000002">
    <property type="entry name" value="Clp protease adapter protein ClpF, chloroplastic"/>
    <property type="match status" value="1"/>
</dbReference>
<keyword evidence="1" id="KW-0175">Coiled coil</keyword>
<dbReference type="PANTHER" id="PTHR48439">
    <property type="entry name" value="HEMIMETHYLATED DNA-BINDING DOMAIN-CONTAINING PROTEIN"/>
    <property type="match status" value="1"/>
</dbReference>
<protein>
    <recommendedName>
        <fullName evidence="2">Hemimethylated DNA-binding domain-containing protein</fullName>
    </recommendedName>
</protein>
<evidence type="ECO:0000256" key="1">
    <source>
        <dbReference type="SAM" id="Coils"/>
    </source>
</evidence>
<dbReference type="InterPro" id="IPR011722">
    <property type="entry name" value="Hemimethylated_DNA-bd_dom"/>
</dbReference>
<dbReference type="InterPro" id="IPR001943">
    <property type="entry name" value="UVR_dom"/>
</dbReference>
<accession>A0A8J5EYW5</accession>
<dbReference type="OrthoDB" id="28868at2759"/>
<dbReference type="InterPro" id="IPR053189">
    <property type="entry name" value="Clp_protease_adapter_ClpF"/>
</dbReference>
<dbReference type="SMART" id="SM00992">
    <property type="entry name" value="YccV-like"/>
    <property type="match status" value="1"/>
</dbReference>
<dbReference type="AlphaFoldDB" id="A0A8J5EYW5"/>
<comment type="caution">
    <text evidence="3">The sequence shown here is derived from an EMBL/GenBank/DDBJ whole genome shotgun (WGS) entry which is preliminary data.</text>
</comment>
<evidence type="ECO:0000259" key="2">
    <source>
        <dbReference type="SMART" id="SM00992"/>
    </source>
</evidence>
<feature type="domain" description="Hemimethylated DNA-binding" evidence="2">
    <location>
        <begin position="203"/>
        <end position="307"/>
    </location>
</feature>
<dbReference type="Proteomes" id="UP000734854">
    <property type="component" value="Unassembled WGS sequence"/>
</dbReference>
<dbReference type="EMBL" id="JACMSC010000018">
    <property type="protein sequence ID" value="KAG6477577.1"/>
    <property type="molecule type" value="Genomic_DNA"/>
</dbReference>
<dbReference type="PANTHER" id="PTHR48439:SF1">
    <property type="entry name" value="HEMIMETHYLATED DNA-BINDING DOMAIN-CONTAINING PROTEIN"/>
    <property type="match status" value="1"/>
</dbReference>